<accession>A0A2J7PHA6</accession>
<evidence type="ECO:0000256" key="1">
    <source>
        <dbReference type="SAM" id="MobiDB-lite"/>
    </source>
</evidence>
<name>A0A2J7PHA6_9NEOP</name>
<comment type="caution">
    <text evidence="2">The sequence shown here is derived from an EMBL/GenBank/DDBJ whole genome shotgun (WGS) entry which is preliminary data.</text>
</comment>
<dbReference type="AlphaFoldDB" id="A0A2J7PHA6"/>
<dbReference type="OrthoDB" id="8194382at2759"/>
<gene>
    <name evidence="2" type="ORF">B7P43_G12461</name>
</gene>
<protein>
    <submittedName>
        <fullName evidence="2">Uncharacterized protein</fullName>
    </submittedName>
</protein>
<proteinExistence type="predicted"/>
<evidence type="ECO:0000313" key="2">
    <source>
        <dbReference type="EMBL" id="PNF15714.1"/>
    </source>
</evidence>
<dbReference type="InParanoid" id="A0A2J7PHA6"/>
<sequence>MVMVCVSSNIASTSLTARNNNEKSVSRRMLLPFAYPSVHNSCDSDHTRAGPQTTNSAPWRPDNGSAKGRPNAEEKPIVFREKADTPLVLPNTNSPSINSHGGRTNLWTNGEGIEQRMLLPEGFSIPEEMYGPNYIWDRKGWPRLVETTPEPEDNYVKISAKKRLHNDSPIVFQEHPHVPLRLPNVNPTQRSQQNNHQNNFLEENTRSRSEMDGLEQRMLLPEGQKIPEKMYGRNYIWDTKGWPRLVGTVPQARRRGDNTSVKSDSKESRIIFG</sequence>
<feature type="region of interest" description="Disordered" evidence="1">
    <location>
        <begin position="251"/>
        <end position="273"/>
    </location>
</feature>
<evidence type="ECO:0000313" key="3">
    <source>
        <dbReference type="Proteomes" id="UP000235965"/>
    </source>
</evidence>
<feature type="compositionally biased region" description="Basic and acidic residues" evidence="1">
    <location>
        <begin position="263"/>
        <end position="273"/>
    </location>
</feature>
<dbReference type="Proteomes" id="UP000235965">
    <property type="component" value="Unassembled WGS sequence"/>
</dbReference>
<dbReference type="EMBL" id="NEVH01025142">
    <property type="protein sequence ID" value="PNF15714.1"/>
    <property type="molecule type" value="Genomic_DNA"/>
</dbReference>
<organism evidence="2 3">
    <name type="scientific">Cryptotermes secundus</name>
    <dbReference type="NCBI Taxonomy" id="105785"/>
    <lineage>
        <taxon>Eukaryota</taxon>
        <taxon>Metazoa</taxon>
        <taxon>Ecdysozoa</taxon>
        <taxon>Arthropoda</taxon>
        <taxon>Hexapoda</taxon>
        <taxon>Insecta</taxon>
        <taxon>Pterygota</taxon>
        <taxon>Neoptera</taxon>
        <taxon>Polyneoptera</taxon>
        <taxon>Dictyoptera</taxon>
        <taxon>Blattodea</taxon>
        <taxon>Blattoidea</taxon>
        <taxon>Termitoidae</taxon>
        <taxon>Kalotermitidae</taxon>
        <taxon>Cryptotermitinae</taxon>
        <taxon>Cryptotermes</taxon>
    </lineage>
</organism>
<feature type="region of interest" description="Disordered" evidence="1">
    <location>
        <begin position="41"/>
        <end position="74"/>
    </location>
</feature>
<feature type="region of interest" description="Disordered" evidence="1">
    <location>
        <begin position="186"/>
        <end position="208"/>
    </location>
</feature>
<keyword evidence="3" id="KW-1185">Reference proteome</keyword>
<reference evidence="2 3" key="1">
    <citation type="submission" date="2017-12" db="EMBL/GenBank/DDBJ databases">
        <title>Hemimetabolous genomes reveal molecular basis of termite eusociality.</title>
        <authorList>
            <person name="Harrison M.C."/>
            <person name="Jongepier E."/>
            <person name="Robertson H.M."/>
            <person name="Arning N."/>
            <person name="Bitard-Feildel T."/>
            <person name="Chao H."/>
            <person name="Childers C.P."/>
            <person name="Dinh H."/>
            <person name="Doddapaneni H."/>
            <person name="Dugan S."/>
            <person name="Gowin J."/>
            <person name="Greiner C."/>
            <person name="Han Y."/>
            <person name="Hu H."/>
            <person name="Hughes D.S.T."/>
            <person name="Huylmans A.-K."/>
            <person name="Kemena C."/>
            <person name="Kremer L.P.M."/>
            <person name="Lee S.L."/>
            <person name="Lopez-Ezquerra A."/>
            <person name="Mallet L."/>
            <person name="Monroy-Kuhn J.M."/>
            <person name="Moser A."/>
            <person name="Murali S.C."/>
            <person name="Muzny D.M."/>
            <person name="Otani S."/>
            <person name="Piulachs M.-D."/>
            <person name="Poelchau M."/>
            <person name="Qu J."/>
            <person name="Schaub F."/>
            <person name="Wada-Katsumata A."/>
            <person name="Worley K.C."/>
            <person name="Xie Q."/>
            <person name="Ylla G."/>
            <person name="Poulsen M."/>
            <person name="Gibbs R.A."/>
            <person name="Schal C."/>
            <person name="Richards S."/>
            <person name="Belles X."/>
            <person name="Korb J."/>
            <person name="Bornberg-Bauer E."/>
        </authorList>
    </citation>
    <scope>NUCLEOTIDE SEQUENCE [LARGE SCALE GENOMIC DNA]</scope>
    <source>
        <tissue evidence="2">Whole body</tissue>
    </source>
</reference>
<feature type="compositionally biased region" description="Polar residues" evidence="1">
    <location>
        <begin position="186"/>
        <end position="202"/>
    </location>
</feature>